<keyword evidence="5 6" id="KW-0472">Membrane</keyword>
<dbReference type="RefSeq" id="WP_323721983.1">
    <property type="nucleotide sequence ID" value="NZ_CP110343.1"/>
</dbReference>
<feature type="transmembrane region" description="Helical" evidence="6">
    <location>
        <begin position="12"/>
        <end position="30"/>
    </location>
</feature>
<proteinExistence type="predicted"/>
<dbReference type="InterPro" id="IPR001991">
    <property type="entry name" value="Na-dicarboxylate_symporter"/>
</dbReference>
<evidence type="ECO:0000313" key="7">
    <source>
        <dbReference type="EMBL" id="WPX98006.1"/>
    </source>
</evidence>
<dbReference type="SUPFAM" id="SSF118215">
    <property type="entry name" value="Proton glutamate symport protein"/>
    <property type="match status" value="1"/>
</dbReference>
<name>A0ABZ0UPF5_9RICK</name>
<dbReference type="EMBL" id="CP110343">
    <property type="protein sequence ID" value="WPX98006.1"/>
    <property type="molecule type" value="Genomic_DNA"/>
</dbReference>
<dbReference type="Gene3D" id="1.10.3860.10">
    <property type="entry name" value="Sodium:dicarboxylate symporter"/>
    <property type="match status" value="1"/>
</dbReference>
<keyword evidence="4 6" id="KW-1133">Transmembrane helix</keyword>
<evidence type="ECO:0000256" key="3">
    <source>
        <dbReference type="ARBA" id="ARBA00022692"/>
    </source>
</evidence>
<protein>
    <submittedName>
        <fullName evidence="7">Sodium:dicarboxylate symporter family protein</fullName>
    </submittedName>
</protein>
<evidence type="ECO:0000256" key="2">
    <source>
        <dbReference type="ARBA" id="ARBA00022448"/>
    </source>
</evidence>
<feature type="transmembrane region" description="Helical" evidence="6">
    <location>
        <begin position="300"/>
        <end position="321"/>
    </location>
</feature>
<feature type="transmembrane region" description="Helical" evidence="6">
    <location>
        <begin position="328"/>
        <end position="347"/>
    </location>
</feature>
<feature type="transmembrane region" description="Helical" evidence="6">
    <location>
        <begin position="238"/>
        <end position="259"/>
    </location>
</feature>
<feature type="transmembrane region" description="Helical" evidence="6">
    <location>
        <begin position="367"/>
        <end position="393"/>
    </location>
</feature>
<evidence type="ECO:0000256" key="1">
    <source>
        <dbReference type="ARBA" id="ARBA00004141"/>
    </source>
</evidence>
<feature type="transmembrane region" description="Helical" evidence="6">
    <location>
        <begin position="42"/>
        <end position="61"/>
    </location>
</feature>
<dbReference type="Proteomes" id="UP001325140">
    <property type="component" value="Chromosome"/>
</dbReference>
<keyword evidence="3 6" id="KW-0812">Transmembrane</keyword>
<feature type="transmembrane region" description="Helical" evidence="6">
    <location>
        <begin position="73"/>
        <end position="95"/>
    </location>
</feature>
<evidence type="ECO:0000256" key="6">
    <source>
        <dbReference type="SAM" id="Phobius"/>
    </source>
</evidence>
<evidence type="ECO:0000256" key="5">
    <source>
        <dbReference type="ARBA" id="ARBA00023136"/>
    </source>
</evidence>
<evidence type="ECO:0000313" key="8">
    <source>
        <dbReference type="Proteomes" id="UP001325140"/>
    </source>
</evidence>
<accession>A0ABZ0UPF5</accession>
<keyword evidence="8" id="KW-1185">Reference proteome</keyword>
<feature type="transmembrane region" description="Helical" evidence="6">
    <location>
        <begin position="130"/>
        <end position="147"/>
    </location>
</feature>
<feature type="transmembrane region" description="Helical" evidence="6">
    <location>
        <begin position="201"/>
        <end position="226"/>
    </location>
</feature>
<feature type="transmembrane region" description="Helical" evidence="6">
    <location>
        <begin position="168"/>
        <end position="189"/>
    </location>
</feature>
<keyword evidence="2" id="KW-0813">Transport</keyword>
<reference evidence="7" key="1">
    <citation type="submission" date="2022-10" db="EMBL/GenBank/DDBJ databases">
        <title>Host association and intracellularity evolved multiple times independently in the Rickettsiales.</title>
        <authorList>
            <person name="Castelli M."/>
            <person name="Nardi T."/>
            <person name="Gammuto L."/>
            <person name="Bellinzona G."/>
            <person name="Sabaneyeva E."/>
            <person name="Potekhin A."/>
            <person name="Serra V."/>
            <person name="Petroni G."/>
            <person name="Sassera D."/>
        </authorList>
    </citation>
    <scope>NUCLEOTIDE SEQUENCE [LARGE SCALE GENOMIC DNA]</scope>
    <source>
        <strain evidence="7">US_Bl 11III1</strain>
    </source>
</reference>
<dbReference type="Pfam" id="PF00375">
    <property type="entry name" value="SDF"/>
    <property type="match status" value="1"/>
</dbReference>
<sequence length="397" mass="45071">MITYLRLRHLKSVLFVLLILGYSYFFSVIPDIIRDIVHTLALHVRNLVMLFIPVLTFTLMANAMYKVQSNATLFVVAIVLLECISNFIAIMYSYFFSAPLLPYFSTAIAYSTTTNSANLLFDARIPIPDFWNSKIFIVLGIIIGRVAKVRRWKDAEKILDKAMHFMTWIMHTFFSKAIIVMIMAFIANFGQKDIVSFIRNLINFLSIALSCSAVYFILILLIPLRMKYEEIKRVLKTITYPVMVAFTSSSSIIALPYVAESAAKLAKFPNIVRSIIPITIGVQQIGDCILNAILFSFLSYQFYGALPSLIVWLEFSFFYVLMRVGMTAVPGGGAISLASVPLLEKYLHFNDDMISIVLMMNILMDEIITALNVGYNIIMSLLMEKILLFYGLIKTDK</sequence>
<evidence type="ECO:0000256" key="4">
    <source>
        <dbReference type="ARBA" id="ARBA00022989"/>
    </source>
</evidence>
<gene>
    <name evidence="7" type="ORF">Fokcrypt_00533</name>
</gene>
<dbReference type="InterPro" id="IPR036458">
    <property type="entry name" value="Na:dicarbo_symporter_sf"/>
</dbReference>
<organism evidence="7 8">
    <name type="scientific">Candidatus Fokinia crypta</name>
    <dbReference type="NCBI Taxonomy" id="1920990"/>
    <lineage>
        <taxon>Bacteria</taxon>
        <taxon>Pseudomonadati</taxon>
        <taxon>Pseudomonadota</taxon>
        <taxon>Alphaproteobacteria</taxon>
        <taxon>Rickettsiales</taxon>
        <taxon>Candidatus Midichloriaceae</taxon>
        <taxon>Candidatus Fokinia</taxon>
    </lineage>
</organism>
<comment type="subcellular location">
    <subcellularLocation>
        <location evidence="1">Membrane</location>
        <topology evidence="1">Multi-pass membrane protein</topology>
    </subcellularLocation>
</comment>